<dbReference type="SMART" id="SM00487">
    <property type="entry name" value="DEXDc"/>
    <property type="match status" value="1"/>
</dbReference>
<name>A0A554VIE5_9FLAO</name>
<dbReference type="PROSITE" id="PS51192">
    <property type="entry name" value="HELICASE_ATP_BIND_1"/>
    <property type="match status" value="1"/>
</dbReference>
<dbReference type="RefSeq" id="WP_143917157.1">
    <property type="nucleotide sequence ID" value="NZ_CANMXV010000038.1"/>
</dbReference>
<sequence length="610" mass="70529">MQTEQLSIDFLTNFATESCIADLDSIRSDLPELFPEQQMDVLKAEQRFLDGKGILFTNGTGTGKTFVGLGIAKRFLLQSKPNILIVVPTDKKAKDWIKEGNQLQLYIKQLETVNDVKSGIIVTTYANYYQNAALTHYPFDLVIYDECHYLLQNAQGNETKALYQHQFVAKLPSSFDSLYRDKIREACKRYDAENDRYVLNEDKFKEQYNNQLKEYTDKTKVVFLSASPFAYHKSIPLGDGCLWELNEHSELQEDKFYGYNVPNPYNQFFIEHFGYTMSYNKLTKPDAAVNVGLMERNFHEHFCKEGVISGRQIEVEKDYSREFITVNSEIGKRIDEGKELFSSKEFMDSYPLLSQFVYRKFNYNYTNQLLECIKAKAAIPRIKQHLALGRKVVIFHNYNHSLPSHPFDFDADELLTKSEERENHLFDLKQEIRRFNEEYSELVNLDLSDLVNPRQTIAEAFDTMREFNGNVGKKKRSQYVEDFNRNQSGVDILMVQTKAGKEGISLHDTVGNKQRVLITLGLPTAPTDAIQIEGRIYRIGLKSNAIYEYITLQTHFERYAFADKIAKRSRTAENLAMGEKARNLEIVFKEGYQHGNSCQTDPPIPIILTQ</sequence>
<dbReference type="Pfam" id="PF00271">
    <property type="entry name" value="Helicase_C"/>
    <property type="match status" value="1"/>
</dbReference>
<dbReference type="GO" id="GO:0006281">
    <property type="term" value="P:DNA repair"/>
    <property type="evidence" value="ECO:0007669"/>
    <property type="project" value="TreeGrafter"/>
</dbReference>
<dbReference type="InterPro" id="IPR001650">
    <property type="entry name" value="Helicase_C-like"/>
</dbReference>
<keyword evidence="5" id="KW-0067">ATP-binding</keyword>
<reference evidence="5 6" key="1">
    <citation type="submission" date="2019-07" db="EMBL/GenBank/DDBJ databases">
        <title>The draft genome sequence of Aquimarina algiphila M91.</title>
        <authorList>
            <person name="Meng X."/>
        </authorList>
    </citation>
    <scope>NUCLEOTIDE SEQUENCE [LARGE SCALE GENOMIC DNA]</scope>
    <source>
        <strain evidence="5 6">M91</strain>
    </source>
</reference>
<dbReference type="Pfam" id="PF04851">
    <property type="entry name" value="ResIII"/>
    <property type="match status" value="1"/>
</dbReference>
<protein>
    <submittedName>
        <fullName evidence="5">DEAD/DEAH box helicase</fullName>
    </submittedName>
</protein>
<dbReference type="InterPro" id="IPR006935">
    <property type="entry name" value="Helicase/UvrB_N"/>
</dbReference>
<comment type="caution">
    <text evidence="5">The sequence shown here is derived from an EMBL/GenBank/DDBJ whole genome shotgun (WGS) entry which is preliminary data.</text>
</comment>
<dbReference type="InterPro" id="IPR027417">
    <property type="entry name" value="P-loop_NTPase"/>
</dbReference>
<evidence type="ECO:0000259" key="3">
    <source>
        <dbReference type="PROSITE" id="PS51192"/>
    </source>
</evidence>
<feature type="coiled-coil region" evidence="2">
    <location>
        <begin position="418"/>
        <end position="445"/>
    </location>
</feature>
<dbReference type="PANTHER" id="PTHR45766">
    <property type="entry name" value="DNA ANNEALING HELICASE AND ENDONUCLEASE ZRANB3 FAMILY MEMBER"/>
    <property type="match status" value="1"/>
</dbReference>
<dbReference type="EMBL" id="VLNR01000033">
    <property type="protein sequence ID" value="TSE07427.1"/>
    <property type="molecule type" value="Genomic_DNA"/>
</dbReference>
<evidence type="ECO:0000256" key="1">
    <source>
        <dbReference type="ARBA" id="ARBA00022801"/>
    </source>
</evidence>
<accession>A0A554VIE5</accession>
<dbReference type="PROSITE" id="PS51194">
    <property type="entry name" value="HELICASE_CTER"/>
    <property type="match status" value="1"/>
</dbReference>
<dbReference type="PANTHER" id="PTHR45766:SF6">
    <property type="entry name" value="SWI_SNF-RELATED MATRIX-ASSOCIATED ACTIN-DEPENDENT REGULATOR OF CHROMATIN SUBFAMILY A-LIKE PROTEIN 1"/>
    <property type="match status" value="1"/>
</dbReference>
<keyword evidence="6" id="KW-1185">Reference proteome</keyword>
<feature type="domain" description="Helicase ATP-binding" evidence="3">
    <location>
        <begin position="45"/>
        <end position="228"/>
    </location>
</feature>
<dbReference type="Gene3D" id="3.40.50.300">
    <property type="entry name" value="P-loop containing nucleotide triphosphate hydrolases"/>
    <property type="match status" value="2"/>
</dbReference>
<evidence type="ECO:0000259" key="4">
    <source>
        <dbReference type="PROSITE" id="PS51194"/>
    </source>
</evidence>
<dbReference type="GO" id="GO:0031297">
    <property type="term" value="P:replication fork processing"/>
    <property type="evidence" value="ECO:0007669"/>
    <property type="project" value="TreeGrafter"/>
</dbReference>
<dbReference type="GO" id="GO:0016787">
    <property type="term" value="F:hydrolase activity"/>
    <property type="evidence" value="ECO:0007669"/>
    <property type="project" value="UniProtKB-KW"/>
</dbReference>
<evidence type="ECO:0000256" key="2">
    <source>
        <dbReference type="SAM" id="Coils"/>
    </source>
</evidence>
<gene>
    <name evidence="5" type="ORF">FOF46_16045</name>
</gene>
<dbReference type="SUPFAM" id="SSF52540">
    <property type="entry name" value="P-loop containing nucleoside triphosphate hydrolases"/>
    <property type="match status" value="1"/>
</dbReference>
<evidence type="ECO:0000313" key="5">
    <source>
        <dbReference type="EMBL" id="TSE07427.1"/>
    </source>
</evidence>
<keyword evidence="1" id="KW-0378">Hydrolase</keyword>
<dbReference type="GO" id="GO:0004386">
    <property type="term" value="F:helicase activity"/>
    <property type="evidence" value="ECO:0007669"/>
    <property type="project" value="UniProtKB-KW"/>
</dbReference>
<keyword evidence="5" id="KW-0547">Nucleotide-binding</keyword>
<dbReference type="GO" id="GO:0005524">
    <property type="term" value="F:ATP binding"/>
    <property type="evidence" value="ECO:0007669"/>
    <property type="project" value="InterPro"/>
</dbReference>
<organism evidence="5 6">
    <name type="scientific">Aquimarina algiphila</name>
    <dbReference type="NCBI Taxonomy" id="2047982"/>
    <lineage>
        <taxon>Bacteria</taxon>
        <taxon>Pseudomonadati</taxon>
        <taxon>Bacteroidota</taxon>
        <taxon>Flavobacteriia</taxon>
        <taxon>Flavobacteriales</taxon>
        <taxon>Flavobacteriaceae</taxon>
        <taxon>Aquimarina</taxon>
    </lineage>
</organism>
<dbReference type="AlphaFoldDB" id="A0A554VIE5"/>
<evidence type="ECO:0000313" key="6">
    <source>
        <dbReference type="Proteomes" id="UP000318833"/>
    </source>
</evidence>
<dbReference type="OrthoDB" id="9814572at2"/>
<keyword evidence="5" id="KW-0347">Helicase</keyword>
<dbReference type="Proteomes" id="UP000318833">
    <property type="component" value="Unassembled WGS sequence"/>
</dbReference>
<proteinExistence type="predicted"/>
<dbReference type="GO" id="GO:0003677">
    <property type="term" value="F:DNA binding"/>
    <property type="evidence" value="ECO:0007669"/>
    <property type="project" value="InterPro"/>
</dbReference>
<keyword evidence="2" id="KW-0175">Coiled coil</keyword>
<feature type="domain" description="Helicase C-terminal" evidence="4">
    <location>
        <begin position="427"/>
        <end position="576"/>
    </location>
</feature>
<dbReference type="InterPro" id="IPR014001">
    <property type="entry name" value="Helicase_ATP-bd"/>
</dbReference>